<keyword evidence="2 3" id="KW-0067">ATP-binding</keyword>
<dbReference type="AlphaFoldDB" id="A0AAV8DN90"/>
<keyword evidence="7" id="KW-0418">Kinase</keyword>
<keyword evidence="8" id="KW-1185">Reference proteome</keyword>
<evidence type="ECO:0000256" key="2">
    <source>
        <dbReference type="ARBA" id="ARBA00022840"/>
    </source>
</evidence>
<dbReference type="GO" id="GO:0004672">
    <property type="term" value="F:protein kinase activity"/>
    <property type="evidence" value="ECO:0007669"/>
    <property type="project" value="InterPro"/>
</dbReference>
<keyword evidence="7" id="KW-0808">Transferase</keyword>
<feature type="region of interest" description="Disordered" evidence="4">
    <location>
        <begin position="125"/>
        <end position="149"/>
    </location>
</feature>
<dbReference type="PROSITE" id="PS50011">
    <property type="entry name" value="PROTEIN_KINASE_DOM"/>
    <property type="match status" value="1"/>
</dbReference>
<gene>
    <name evidence="7" type="ORF">LUZ62_054992</name>
</gene>
<dbReference type="Pfam" id="PF07714">
    <property type="entry name" value="PK_Tyr_Ser-Thr"/>
    <property type="match status" value="1"/>
</dbReference>
<dbReference type="InterPro" id="IPR017441">
    <property type="entry name" value="Protein_kinase_ATP_BS"/>
</dbReference>
<dbReference type="PROSITE" id="PS00107">
    <property type="entry name" value="PROTEIN_KINASE_ATP"/>
    <property type="match status" value="1"/>
</dbReference>
<dbReference type="Gene3D" id="1.10.510.10">
    <property type="entry name" value="Transferase(Phosphotransferase) domain 1"/>
    <property type="match status" value="2"/>
</dbReference>
<sequence>MSYSIQINPESCSLYRSFVDLDVRQPVDMWENKTGVELQWTLPREPICETQADCEDGKNATCLPDPSSSDKSVKRCFCVDSFFWDPISGMCVQSLASGLGGAVLVSAVSIIVYIRHQCIHRRRERLKKEREESMNANNTSGRTTKSYTGREMKRATNNFSRNNLLGSGGFGEVYKGVLQDGTFIAVKCAKLGNTKSIDQVLNEVRILSQVSDFGLSRLIESEDLTHITTCAQGTLGYVDPEYYRNFQLTDKSDVYSFGVVLLEILTAQKAIDFRRPADDVNLAVYIVRLVEEQQLMEALDPAIMKIATQVEIDTMQAIGFLALMQRFLVANTPADSTIYEFQSLPMTSPLDFY</sequence>
<evidence type="ECO:0000256" key="1">
    <source>
        <dbReference type="ARBA" id="ARBA00022741"/>
    </source>
</evidence>
<organism evidence="7 8">
    <name type="scientific">Rhynchospora pubera</name>
    <dbReference type="NCBI Taxonomy" id="906938"/>
    <lineage>
        <taxon>Eukaryota</taxon>
        <taxon>Viridiplantae</taxon>
        <taxon>Streptophyta</taxon>
        <taxon>Embryophyta</taxon>
        <taxon>Tracheophyta</taxon>
        <taxon>Spermatophyta</taxon>
        <taxon>Magnoliopsida</taxon>
        <taxon>Liliopsida</taxon>
        <taxon>Poales</taxon>
        <taxon>Cyperaceae</taxon>
        <taxon>Cyperoideae</taxon>
        <taxon>Rhynchosporeae</taxon>
        <taxon>Rhynchospora</taxon>
    </lineage>
</organism>
<keyword evidence="7" id="KW-0675">Receptor</keyword>
<comment type="caution">
    <text evidence="7">The sequence shown here is derived from an EMBL/GenBank/DDBJ whole genome shotgun (WGS) entry which is preliminary data.</text>
</comment>
<dbReference type="PANTHER" id="PTHR46008">
    <property type="entry name" value="LEAF RUST 10 DISEASE-RESISTANCE LOCUS RECEPTOR-LIKE PROTEIN KINASE-LIKE 1.4"/>
    <property type="match status" value="1"/>
</dbReference>
<dbReference type="SUPFAM" id="SSF56112">
    <property type="entry name" value="Protein kinase-like (PK-like)"/>
    <property type="match status" value="1"/>
</dbReference>
<keyword evidence="5" id="KW-1133">Transmembrane helix</keyword>
<proteinExistence type="predicted"/>
<reference evidence="7" key="1">
    <citation type="submission" date="2022-08" db="EMBL/GenBank/DDBJ databases">
        <authorList>
            <person name="Marques A."/>
        </authorList>
    </citation>
    <scope>NUCLEOTIDE SEQUENCE</scope>
    <source>
        <strain evidence="7">RhyPub2mFocal</strain>
        <tissue evidence="7">Leaves</tissue>
    </source>
</reference>
<evidence type="ECO:0000256" key="4">
    <source>
        <dbReference type="SAM" id="MobiDB-lite"/>
    </source>
</evidence>
<evidence type="ECO:0000256" key="5">
    <source>
        <dbReference type="SAM" id="Phobius"/>
    </source>
</evidence>
<feature type="domain" description="Protein kinase" evidence="6">
    <location>
        <begin position="159"/>
        <end position="353"/>
    </location>
</feature>
<dbReference type="GO" id="GO:0005524">
    <property type="term" value="F:ATP binding"/>
    <property type="evidence" value="ECO:0007669"/>
    <property type="project" value="UniProtKB-UniRule"/>
</dbReference>
<dbReference type="InterPro" id="IPR000719">
    <property type="entry name" value="Prot_kinase_dom"/>
</dbReference>
<feature type="compositionally biased region" description="Polar residues" evidence="4">
    <location>
        <begin position="134"/>
        <end position="147"/>
    </location>
</feature>
<feature type="transmembrane region" description="Helical" evidence="5">
    <location>
        <begin position="95"/>
        <end position="114"/>
    </location>
</feature>
<keyword evidence="5" id="KW-0812">Transmembrane</keyword>
<evidence type="ECO:0000256" key="3">
    <source>
        <dbReference type="PROSITE-ProRule" id="PRU10141"/>
    </source>
</evidence>
<dbReference type="PANTHER" id="PTHR46008:SF25">
    <property type="entry name" value="PROTEIN KINASE DOMAIN-CONTAINING PROTEIN"/>
    <property type="match status" value="1"/>
</dbReference>
<protein>
    <submittedName>
        <fullName evidence="7">Wall-associated receptor kinase-like 20</fullName>
    </submittedName>
</protein>
<feature type="binding site" evidence="3">
    <location>
        <position position="187"/>
    </location>
    <ligand>
        <name>ATP</name>
        <dbReference type="ChEBI" id="CHEBI:30616"/>
    </ligand>
</feature>
<evidence type="ECO:0000313" key="7">
    <source>
        <dbReference type="EMBL" id="KAJ4770735.1"/>
    </source>
</evidence>
<dbReference type="InterPro" id="IPR001245">
    <property type="entry name" value="Ser-Thr/Tyr_kinase_cat_dom"/>
</dbReference>
<name>A0AAV8DN90_9POAL</name>
<evidence type="ECO:0000259" key="6">
    <source>
        <dbReference type="PROSITE" id="PS50011"/>
    </source>
</evidence>
<accession>A0AAV8DN90</accession>
<dbReference type="InterPro" id="IPR011009">
    <property type="entry name" value="Kinase-like_dom_sf"/>
</dbReference>
<keyword evidence="5" id="KW-0472">Membrane</keyword>
<dbReference type="Proteomes" id="UP001140206">
    <property type="component" value="Chromosome 3"/>
</dbReference>
<keyword evidence="1 3" id="KW-0547">Nucleotide-binding</keyword>
<dbReference type="EMBL" id="JAMFTS010000003">
    <property type="protein sequence ID" value="KAJ4770735.1"/>
    <property type="molecule type" value="Genomic_DNA"/>
</dbReference>
<evidence type="ECO:0000313" key="8">
    <source>
        <dbReference type="Proteomes" id="UP001140206"/>
    </source>
</evidence>